<evidence type="ECO:0000256" key="1">
    <source>
        <dbReference type="SAM" id="Phobius"/>
    </source>
</evidence>
<feature type="domain" description="Thioester" evidence="3">
    <location>
        <begin position="80"/>
        <end position="188"/>
    </location>
</feature>
<keyword evidence="1" id="KW-0472">Membrane</keyword>
<dbReference type="Proteomes" id="UP000515708">
    <property type="component" value="Chromosome"/>
</dbReference>
<dbReference type="Gene3D" id="2.60.40.3930">
    <property type="match status" value="3"/>
</dbReference>
<dbReference type="InterPro" id="IPR013552">
    <property type="entry name" value="Thioester_dom"/>
</dbReference>
<feature type="transmembrane region" description="Helical" evidence="1">
    <location>
        <begin position="722"/>
        <end position="743"/>
    </location>
</feature>
<evidence type="ECO:0000256" key="2">
    <source>
        <dbReference type="SAM" id="SignalP"/>
    </source>
</evidence>
<dbReference type="Pfam" id="PF18202">
    <property type="entry name" value="TQ"/>
    <property type="match status" value="3"/>
</dbReference>
<dbReference type="Pfam" id="PF08341">
    <property type="entry name" value="TED"/>
    <property type="match status" value="1"/>
</dbReference>
<keyword evidence="1" id="KW-1133">Transmembrane helix</keyword>
<dbReference type="InterPro" id="IPR041100">
    <property type="entry name" value="TQ"/>
</dbReference>
<dbReference type="InterPro" id="IPR023849">
    <property type="entry name" value="TQXA_dom"/>
</dbReference>
<organism evidence="5 6">
    <name type="scientific">Microbacterium esteraromaticum</name>
    <dbReference type="NCBI Taxonomy" id="57043"/>
    <lineage>
        <taxon>Bacteria</taxon>
        <taxon>Bacillati</taxon>
        <taxon>Actinomycetota</taxon>
        <taxon>Actinomycetes</taxon>
        <taxon>Micrococcales</taxon>
        <taxon>Microbacteriaceae</taxon>
        <taxon>Microbacterium</taxon>
    </lineage>
</organism>
<accession>A0A7D7WAJ0</accession>
<sequence length="753" mass="76096">MRDTKKQVSGRWGRGAAALLLAVAAVIPTTFATAAAADEIAVGDSVWVGSKVGYSGGGYHSVYLEAPSDPNSPGAASFGAYCIEQPIRARTNTPGVVGDYSSYLGSNHFTSPAVQAKVFWVLAHSYPAVSLADMAAAAGLADLTLEEATQAAQYAIWRYTDLGFDADWSGWVSPNASAAYWYLVNGANADTATAPPASAPIEVSVSAPAAAGEAGTLYGPFTVSTNQPTASVVSDPAYPITDASGDPVDVDAVVDGQELYLDLTGVAAAGAATITATVDGASGTGFVITTPTTTGGTATPESHAQSLVLVAAAGATTSAEAEAAWSAAPVPSIGTSLVDDADQDRVLAWDGGTLVDTIAYENLTPGVQYTVAGELMLKSDGSATGVTGSTTFTPSEANGTVEVTFTVPTGFAGETLVAFEYLYEGAAAEGEPVAVHADIEDAAQTVVVEEQPAAPVPSIGTSLVDDADQDRVLAWDGGTLVDTIAYENLTPGAEYTVAGELMLKSDGSATGVTGSTTFTPSEANGTVEVTFTVPTGFAGETLVAFEYLYEGAAAEGEPVAVHADIEDAAQTVVVEEQPAAPVPSIGTSLVDDADQDRVLAWDGGTLVDTIAYENLTPGAEYTVAGELMLKSDGSATGVTGSTTFTPSEANGTVEVTFTVPTGFAGETLVAFEYLYEGAAAEGEPVAVHADIEDAAQTVVVEEQPAAPAGPGDDGGELAVTGGALPIGLTALGALALIAGIVLVTTRRRESTLL</sequence>
<keyword evidence="1" id="KW-0812">Transmembrane</keyword>
<evidence type="ECO:0000259" key="3">
    <source>
        <dbReference type="Pfam" id="PF08341"/>
    </source>
</evidence>
<evidence type="ECO:0000259" key="4">
    <source>
        <dbReference type="Pfam" id="PF18202"/>
    </source>
</evidence>
<reference evidence="5 6" key="1">
    <citation type="journal article" date="2020" name="Front. Microbiol.">
        <title>Design of Bacterial Strain-Specific qPCR Assays Using NGS Data and Publicly Available Resources and Its Application to Track Biocontrol Strains.</title>
        <authorList>
            <person name="Hernandez I."/>
            <person name="Sant C."/>
            <person name="Martinez R."/>
            <person name="Fernandez C."/>
        </authorList>
    </citation>
    <scope>NUCLEOTIDE SEQUENCE [LARGE SCALE GENOMIC DNA]</scope>
    <source>
        <strain evidence="5 6">B24</strain>
    </source>
</reference>
<name>A0A7D7WAJ0_9MICO</name>
<feature type="domain" description="T-Q ester bond containing" evidence="4">
    <location>
        <begin position="583"/>
        <end position="700"/>
    </location>
</feature>
<dbReference type="NCBIfam" id="TIGR03934">
    <property type="entry name" value="TQXA_dom"/>
    <property type="match status" value="1"/>
</dbReference>
<feature type="signal peptide" evidence="2">
    <location>
        <begin position="1"/>
        <end position="34"/>
    </location>
</feature>
<dbReference type="AlphaFoldDB" id="A0A7D7WAJ0"/>
<feature type="chain" id="PRO_5027573303" evidence="2">
    <location>
        <begin position="35"/>
        <end position="753"/>
    </location>
</feature>
<protein>
    <submittedName>
        <fullName evidence="5">VaFE repeat-containing surface-anchored protein</fullName>
    </submittedName>
</protein>
<evidence type="ECO:0000313" key="6">
    <source>
        <dbReference type="Proteomes" id="UP000515708"/>
    </source>
</evidence>
<dbReference type="RefSeq" id="WP_182253958.1">
    <property type="nucleotide sequence ID" value="NZ_CP043732.1"/>
</dbReference>
<feature type="domain" description="T-Q ester bond containing" evidence="4">
    <location>
        <begin position="331"/>
        <end position="448"/>
    </location>
</feature>
<proteinExistence type="predicted"/>
<keyword evidence="2" id="KW-0732">Signal</keyword>
<feature type="domain" description="T-Q ester bond containing" evidence="4">
    <location>
        <begin position="457"/>
        <end position="574"/>
    </location>
</feature>
<gene>
    <name evidence="5" type="ORF">FVO59_01510</name>
</gene>
<evidence type="ECO:0000313" key="5">
    <source>
        <dbReference type="EMBL" id="QMU96019.1"/>
    </source>
</evidence>
<dbReference type="EMBL" id="CP043732">
    <property type="protein sequence ID" value="QMU96019.1"/>
    <property type="molecule type" value="Genomic_DNA"/>
</dbReference>
<dbReference type="NCBIfam" id="NF033903">
    <property type="entry name" value="VaFE_rpt"/>
    <property type="match status" value="3"/>
</dbReference>